<protein>
    <submittedName>
        <fullName evidence="1">Uncharacterized protein</fullName>
    </submittedName>
</protein>
<dbReference type="AlphaFoldDB" id="A0AA40CVH8"/>
<accession>A0AA40CVH8</accession>
<gene>
    <name evidence="1" type="ORF">B0T16DRAFT_110908</name>
</gene>
<reference evidence="1" key="1">
    <citation type="submission" date="2023-06" db="EMBL/GenBank/DDBJ databases">
        <title>Genome-scale phylogeny and comparative genomics of the fungal order Sordariales.</title>
        <authorList>
            <consortium name="Lawrence Berkeley National Laboratory"/>
            <person name="Hensen N."/>
            <person name="Bonometti L."/>
            <person name="Westerberg I."/>
            <person name="Brannstrom I.O."/>
            <person name="Guillou S."/>
            <person name="Cros-Aarteil S."/>
            <person name="Calhoun S."/>
            <person name="Haridas S."/>
            <person name="Kuo A."/>
            <person name="Mondo S."/>
            <person name="Pangilinan J."/>
            <person name="Riley R."/>
            <person name="Labutti K."/>
            <person name="Andreopoulos B."/>
            <person name="Lipzen A."/>
            <person name="Chen C."/>
            <person name="Yanf M."/>
            <person name="Daum C."/>
            <person name="Ng V."/>
            <person name="Clum A."/>
            <person name="Steindorff A."/>
            <person name="Ohm R."/>
            <person name="Martin F."/>
            <person name="Silar P."/>
            <person name="Natvig D."/>
            <person name="Lalanne C."/>
            <person name="Gautier V."/>
            <person name="Ament-Velasquez S.L."/>
            <person name="Kruys A."/>
            <person name="Hutchinson M.I."/>
            <person name="Powell A.J."/>
            <person name="Barry K."/>
            <person name="Miller A.N."/>
            <person name="Grigoriev I.V."/>
            <person name="Debuchy R."/>
            <person name="Gladieux P."/>
            <person name="Thoren M.H."/>
            <person name="Johannesson H."/>
        </authorList>
    </citation>
    <scope>NUCLEOTIDE SEQUENCE</scope>
    <source>
        <strain evidence="1">SMH2532-1</strain>
    </source>
</reference>
<dbReference type="Proteomes" id="UP001174936">
    <property type="component" value="Unassembled WGS sequence"/>
</dbReference>
<evidence type="ECO:0000313" key="1">
    <source>
        <dbReference type="EMBL" id="KAK0653075.1"/>
    </source>
</evidence>
<dbReference type="EMBL" id="JAULSV010000002">
    <property type="protein sequence ID" value="KAK0653075.1"/>
    <property type="molecule type" value="Genomic_DNA"/>
</dbReference>
<name>A0AA40CVH8_9PEZI</name>
<organism evidence="1 2">
    <name type="scientific">Cercophora newfieldiana</name>
    <dbReference type="NCBI Taxonomy" id="92897"/>
    <lineage>
        <taxon>Eukaryota</taxon>
        <taxon>Fungi</taxon>
        <taxon>Dikarya</taxon>
        <taxon>Ascomycota</taxon>
        <taxon>Pezizomycotina</taxon>
        <taxon>Sordariomycetes</taxon>
        <taxon>Sordariomycetidae</taxon>
        <taxon>Sordariales</taxon>
        <taxon>Lasiosphaeriaceae</taxon>
        <taxon>Cercophora</taxon>
    </lineage>
</organism>
<evidence type="ECO:0000313" key="2">
    <source>
        <dbReference type="Proteomes" id="UP001174936"/>
    </source>
</evidence>
<comment type="caution">
    <text evidence="1">The sequence shown here is derived from an EMBL/GenBank/DDBJ whole genome shotgun (WGS) entry which is preliminary data.</text>
</comment>
<proteinExistence type="predicted"/>
<sequence length="209" mass="22712">MMNLCHELDSVLNQDDAGAHVHGFRTRQAQESHMALRRGPEHCPVSHSTLAGLECCLHPTEQMQIVLSAARPGLQTVPSRVSSVVVSKFRQGSDNKLPQGRRSAPHSTARDTLYSISSAIAMLTEPSDLAGRTVLFTGLSYADGMSQTSPAPRFMDLSICLRRCMPRLPICRGVITRTWLRPFSLIGSAALNLPASISDCGTINTSTRN</sequence>
<keyword evidence="2" id="KW-1185">Reference proteome</keyword>